<keyword evidence="2 4" id="KW-0474">Menaquinone biosynthesis</keyword>
<evidence type="ECO:0000256" key="2">
    <source>
        <dbReference type="ARBA" id="ARBA00022428"/>
    </source>
</evidence>
<sequence length="257" mass="28223">MMVSVARIAAVSYLDTIPFIYGIRHEGNLRAELLLSSPAECLKSYTEGRADVALLPSSVVPSLKASEMVTDYCIGASGPIRTVVLASDTPIAEVKRIFVDTDSLAAVQLAGYLAAHRWSIAPEWYELTDFGQLACAAPGDAFLLIGDKVFDAASRFRHVLDLAAEWKEATSLPFAFSVWVARKGTPVEVMDALQLALTFGVEHTYEAILESGTKLEPYEAYEYLTQNIDYIFDGQKRHALQKFWDAGLKISPRVNPG</sequence>
<keyword evidence="3 4" id="KW-0456">Lyase</keyword>
<evidence type="ECO:0000256" key="3">
    <source>
        <dbReference type="ARBA" id="ARBA00023239"/>
    </source>
</evidence>
<dbReference type="EMBL" id="DWYR01000011">
    <property type="protein sequence ID" value="HJA98782.1"/>
    <property type="molecule type" value="Genomic_DNA"/>
</dbReference>
<dbReference type="InterPro" id="IPR030868">
    <property type="entry name" value="MqnA"/>
</dbReference>
<evidence type="ECO:0000256" key="1">
    <source>
        <dbReference type="ARBA" id="ARBA00004863"/>
    </source>
</evidence>
<dbReference type="AlphaFoldDB" id="A0A9D2L3E0"/>
<dbReference type="Proteomes" id="UP000824259">
    <property type="component" value="Unassembled WGS sequence"/>
</dbReference>
<dbReference type="PANTHER" id="PTHR37690:SF1">
    <property type="entry name" value="CHORISMATE DEHYDRATASE"/>
    <property type="match status" value="1"/>
</dbReference>
<comment type="pathway">
    <text evidence="1 4">Quinol/quinone metabolism; menaquinone biosynthesis.</text>
</comment>
<dbReference type="GO" id="GO:0009234">
    <property type="term" value="P:menaquinone biosynthetic process"/>
    <property type="evidence" value="ECO:0007669"/>
    <property type="project" value="UniProtKB-UniRule"/>
</dbReference>
<name>A0A9D2L3E0_9BACT</name>
<gene>
    <name evidence="4" type="primary">mqnA</name>
    <name evidence="5" type="ORF">H9779_04170</name>
</gene>
<reference evidence="5" key="1">
    <citation type="journal article" date="2021" name="PeerJ">
        <title>Extensive microbial diversity within the chicken gut microbiome revealed by metagenomics and culture.</title>
        <authorList>
            <person name="Gilroy R."/>
            <person name="Ravi A."/>
            <person name="Getino M."/>
            <person name="Pursley I."/>
            <person name="Horton D.L."/>
            <person name="Alikhan N.F."/>
            <person name="Baker D."/>
            <person name="Gharbi K."/>
            <person name="Hall N."/>
            <person name="Watson M."/>
            <person name="Adriaenssens E.M."/>
            <person name="Foster-Nyarko E."/>
            <person name="Jarju S."/>
            <person name="Secka A."/>
            <person name="Antonio M."/>
            <person name="Oren A."/>
            <person name="Chaudhuri R.R."/>
            <person name="La Ragione R."/>
            <person name="Hildebrand F."/>
            <person name="Pallen M.J."/>
        </authorList>
    </citation>
    <scope>NUCLEOTIDE SEQUENCE</scope>
    <source>
        <strain evidence="5">CHK169-11906</strain>
    </source>
</reference>
<proteinExistence type="inferred from homology"/>
<accession>A0A9D2L3E0</accession>
<comment type="function">
    <text evidence="4">Catalyzes the dehydration of chorismate into 3-[(1-carboxyvinyl)oxy]benzoate, a step in the biosynthesis of menaquinone (MK, vitamin K2).</text>
</comment>
<evidence type="ECO:0000256" key="4">
    <source>
        <dbReference type="HAMAP-Rule" id="MF_00995"/>
    </source>
</evidence>
<organism evidence="5 6">
    <name type="scientific">Candidatus Alistipes avicola</name>
    <dbReference type="NCBI Taxonomy" id="2838432"/>
    <lineage>
        <taxon>Bacteria</taxon>
        <taxon>Pseudomonadati</taxon>
        <taxon>Bacteroidota</taxon>
        <taxon>Bacteroidia</taxon>
        <taxon>Bacteroidales</taxon>
        <taxon>Rikenellaceae</taxon>
        <taxon>Alistipes</taxon>
    </lineage>
</organism>
<dbReference type="HAMAP" id="MF_00995">
    <property type="entry name" value="MqnA"/>
    <property type="match status" value="1"/>
</dbReference>
<protein>
    <recommendedName>
        <fullName evidence="4">Chorismate dehydratase</fullName>
        <ecNumber evidence="4">4.2.1.151</ecNumber>
    </recommendedName>
    <alternativeName>
        <fullName evidence="4">Menaquinone biosynthetic enzyme MqnA</fullName>
    </alternativeName>
</protein>
<comment type="similarity">
    <text evidence="4">Belongs to the MqnA/MqnD family. MqnA subfamily.</text>
</comment>
<dbReference type="InterPro" id="IPR003773">
    <property type="entry name" value="Menaquinone_biosynth"/>
</dbReference>
<comment type="caution">
    <text evidence="5">The sequence shown here is derived from an EMBL/GenBank/DDBJ whole genome shotgun (WGS) entry which is preliminary data.</text>
</comment>
<dbReference type="GO" id="GO:0016836">
    <property type="term" value="F:hydro-lyase activity"/>
    <property type="evidence" value="ECO:0007669"/>
    <property type="project" value="UniProtKB-UniRule"/>
</dbReference>
<dbReference type="EC" id="4.2.1.151" evidence="4"/>
<dbReference type="Pfam" id="PF02621">
    <property type="entry name" value="VitK2_biosynth"/>
    <property type="match status" value="1"/>
</dbReference>
<evidence type="ECO:0000313" key="6">
    <source>
        <dbReference type="Proteomes" id="UP000824259"/>
    </source>
</evidence>
<reference evidence="5" key="2">
    <citation type="submission" date="2021-04" db="EMBL/GenBank/DDBJ databases">
        <authorList>
            <person name="Gilroy R."/>
        </authorList>
    </citation>
    <scope>NUCLEOTIDE SEQUENCE</scope>
    <source>
        <strain evidence="5">CHK169-11906</strain>
    </source>
</reference>
<evidence type="ECO:0000313" key="5">
    <source>
        <dbReference type="EMBL" id="HJA98782.1"/>
    </source>
</evidence>
<dbReference type="PANTHER" id="PTHR37690">
    <property type="entry name" value="CHORISMATE DEHYDRATASE"/>
    <property type="match status" value="1"/>
</dbReference>
<comment type="catalytic activity">
    <reaction evidence="4">
        <text>chorismate = 3-[(1-carboxyvinyl)-oxy]benzoate + H2O</text>
        <dbReference type="Rhea" id="RHEA:40051"/>
        <dbReference type="ChEBI" id="CHEBI:15377"/>
        <dbReference type="ChEBI" id="CHEBI:29748"/>
        <dbReference type="ChEBI" id="CHEBI:76981"/>
        <dbReference type="EC" id="4.2.1.151"/>
    </reaction>
</comment>
<dbReference type="Gene3D" id="3.40.190.10">
    <property type="entry name" value="Periplasmic binding protein-like II"/>
    <property type="match status" value="2"/>
</dbReference>
<dbReference type="SUPFAM" id="SSF53850">
    <property type="entry name" value="Periplasmic binding protein-like II"/>
    <property type="match status" value="1"/>
</dbReference>